<dbReference type="PROSITE" id="PS51379">
    <property type="entry name" value="4FE4S_FER_2"/>
    <property type="match status" value="1"/>
</dbReference>
<keyword evidence="3" id="KW-1185">Reference proteome</keyword>
<dbReference type="PANTHER" id="PTHR42827:SF1">
    <property type="entry name" value="IRON-SULFUR CLUSTER-BINDING PROTEIN"/>
    <property type="match status" value="1"/>
</dbReference>
<evidence type="ECO:0000313" key="3">
    <source>
        <dbReference type="Proteomes" id="UP000194153"/>
    </source>
</evidence>
<protein>
    <submittedName>
        <fullName evidence="2">FeS-binding protein</fullName>
    </submittedName>
</protein>
<sequence length="312" mass="34515">MSAAVLAVGGNREKFASWHLQNMVFLSAVSQVKNLRRVQMDGIISAEIGRFVREESGNRFGEGGERYFDDPLVGFAAADDALFMQYKSVVGEFHLTPHELALAEAGDPWHPRTVICWVLPITEATRASNRPETVYPSRAWAQTRQHGEIFNASLRRHLVRFLEERGHRALAPQLHPAWREYGETPVGIASSWSERHAAYAAGLGTFSLNDGLITERGIAHRLGTVITDLALKPSPRPYLHHKVNCLWHRDGTCGACIGRCPVGALSKEGHDKRICRDHVYGTIPAKVAETYQVTSTGCGLCQTKVPCEGKIP</sequence>
<evidence type="ECO:0000259" key="1">
    <source>
        <dbReference type="PROSITE" id="PS51379"/>
    </source>
</evidence>
<organism evidence="2 3">
    <name type="scientific">Geoanaerobacter pelophilus</name>
    <dbReference type="NCBI Taxonomy" id="60036"/>
    <lineage>
        <taxon>Bacteria</taxon>
        <taxon>Pseudomonadati</taxon>
        <taxon>Thermodesulfobacteriota</taxon>
        <taxon>Desulfuromonadia</taxon>
        <taxon>Geobacterales</taxon>
        <taxon>Geobacteraceae</taxon>
        <taxon>Geoanaerobacter</taxon>
    </lineage>
</organism>
<gene>
    <name evidence="2" type="ORF">GPEL0_01r4216</name>
</gene>
<dbReference type="Proteomes" id="UP000194153">
    <property type="component" value="Unassembled WGS sequence"/>
</dbReference>
<comment type="caution">
    <text evidence="2">The sequence shown here is derived from an EMBL/GenBank/DDBJ whole genome shotgun (WGS) entry which is preliminary data.</text>
</comment>
<feature type="domain" description="4Fe-4S ferredoxin-type" evidence="1">
    <location>
        <begin position="235"/>
        <end position="270"/>
    </location>
</feature>
<dbReference type="EMBL" id="BDQG01000001">
    <property type="protein sequence ID" value="GAW68056.1"/>
    <property type="molecule type" value="Genomic_DNA"/>
</dbReference>
<accession>A0ABQ0MP78</accession>
<proteinExistence type="predicted"/>
<dbReference type="PANTHER" id="PTHR42827">
    <property type="entry name" value="IRON-SULFUR CLUSTER-BINDING PROTEIN-RELATED"/>
    <property type="match status" value="1"/>
</dbReference>
<evidence type="ECO:0000313" key="2">
    <source>
        <dbReference type="EMBL" id="GAW68056.1"/>
    </source>
</evidence>
<name>A0ABQ0MP78_9BACT</name>
<dbReference type="InterPro" id="IPR017896">
    <property type="entry name" value="4Fe4S_Fe-S-bd"/>
</dbReference>
<reference evidence="3" key="1">
    <citation type="submission" date="2017-05" db="EMBL/GenBank/DDBJ databases">
        <title>Draft genome sequence of Geobacter pelophilus, a iron(III)-reducing bacteria.</title>
        <authorList>
            <person name="Aoyagi T."/>
            <person name="Koike H."/>
            <person name="Morita T."/>
            <person name="Sato Y."/>
            <person name="Habe H."/>
            <person name="Hori T."/>
        </authorList>
    </citation>
    <scope>NUCLEOTIDE SEQUENCE [LARGE SCALE GENOMIC DNA]</scope>
    <source>
        <strain evidence="3">Drf2</strain>
    </source>
</reference>